<dbReference type="GO" id="GO:0016491">
    <property type="term" value="F:oxidoreductase activity"/>
    <property type="evidence" value="ECO:0007669"/>
    <property type="project" value="UniProtKB-KW"/>
</dbReference>
<dbReference type="EMBL" id="JACHXQ010000009">
    <property type="protein sequence ID" value="MBB3185067.1"/>
    <property type="molecule type" value="Genomic_DNA"/>
</dbReference>
<organism evidence="3 4">
    <name type="scientific">Halomonas fontilapidosi</name>
    <dbReference type="NCBI Taxonomy" id="616675"/>
    <lineage>
        <taxon>Bacteria</taxon>
        <taxon>Pseudomonadati</taxon>
        <taxon>Pseudomonadota</taxon>
        <taxon>Gammaproteobacteria</taxon>
        <taxon>Oceanospirillales</taxon>
        <taxon>Halomonadaceae</taxon>
        <taxon>Halomonas</taxon>
    </lineage>
</organism>
<evidence type="ECO:0000256" key="1">
    <source>
        <dbReference type="ARBA" id="ARBA00006484"/>
    </source>
</evidence>
<reference evidence="3 4" key="1">
    <citation type="submission" date="2020-08" db="EMBL/GenBank/DDBJ databases">
        <title>Genomic Encyclopedia of Type Strains, Phase III (KMG-III): the genomes of soil and plant-associated and newly described type strains.</title>
        <authorList>
            <person name="Whitman W."/>
        </authorList>
    </citation>
    <scope>NUCLEOTIDE SEQUENCE [LARGE SCALE GENOMIC DNA]</scope>
    <source>
        <strain evidence="3 4">CECT 7341</strain>
    </source>
</reference>
<protein>
    <submittedName>
        <fullName evidence="3">NAD(P)-dependent dehydrogenase (Short-subunit alcohol dehydrogenase family)</fullName>
    </submittedName>
</protein>
<dbReference type="AlphaFoldDB" id="A0A7W5DLE1"/>
<gene>
    <name evidence="3" type="ORF">FHR95_002647</name>
</gene>
<dbReference type="Proteomes" id="UP000563050">
    <property type="component" value="Unassembled WGS sequence"/>
</dbReference>
<dbReference type="PANTHER" id="PTHR24321">
    <property type="entry name" value="DEHYDROGENASES, SHORT CHAIN"/>
    <property type="match status" value="1"/>
</dbReference>
<dbReference type="NCBIfam" id="NF005559">
    <property type="entry name" value="PRK07231.1"/>
    <property type="match status" value="1"/>
</dbReference>
<keyword evidence="2" id="KW-0560">Oxidoreductase</keyword>
<evidence type="ECO:0000256" key="2">
    <source>
        <dbReference type="ARBA" id="ARBA00023002"/>
    </source>
</evidence>
<dbReference type="PANTHER" id="PTHR24321:SF8">
    <property type="entry name" value="ESTRADIOL 17-BETA-DEHYDROGENASE 8-RELATED"/>
    <property type="match status" value="1"/>
</dbReference>
<dbReference type="FunFam" id="3.40.50.720:FF:000084">
    <property type="entry name" value="Short-chain dehydrogenase reductase"/>
    <property type="match status" value="1"/>
</dbReference>
<dbReference type="Pfam" id="PF13561">
    <property type="entry name" value="adh_short_C2"/>
    <property type="match status" value="1"/>
</dbReference>
<dbReference type="SUPFAM" id="SSF51735">
    <property type="entry name" value="NAD(P)-binding Rossmann-fold domains"/>
    <property type="match status" value="1"/>
</dbReference>
<sequence length="262" mass="27949">MSEATAGKRLEGKVALVTGGVHGIGRAISLRLAEAGASVAVTDIDDDAGQALVEEIENRQGTARYWHLDTSSEAQVKSVFEETVQAFGSLDVLVNNAGISGVNKPTHEVTAEEWNELMAVNVNGVFYCTKHAVPYMQKAGQGSIINLSSIYGIVGAADLPPYHASKGAVRVMSKNDALFYAKDKIRVNSVHPGFIWTPLVEGIAKESEDGVEAFRHHLDSLHPIGHVGEPDDIAFGVVYLASDESKFVTGSELLIDGGYTAK</sequence>
<evidence type="ECO:0000313" key="4">
    <source>
        <dbReference type="Proteomes" id="UP000563050"/>
    </source>
</evidence>
<dbReference type="InterPro" id="IPR002347">
    <property type="entry name" value="SDR_fam"/>
</dbReference>
<evidence type="ECO:0000313" key="3">
    <source>
        <dbReference type="EMBL" id="MBB3185067.1"/>
    </source>
</evidence>
<comment type="caution">
    <text evidence="3">The sequence shown here is derived from an EMBL/GenBank/DDBJ whole genome shotgun (WGS) entry which is preliminary data.</text>
</comment>
<proteinExistence type="inferred from homology"/>
<comment type="similarity">
    <text evidence="1">Belongs to the short-chain dehydrogenases/reductases (SDR) family.</text>
</comment>
<accession>A0A7W5DLE1</accession>
<name>A0A7W5DLE1_9GAMM</name>
<dbReference type="Gene3D" id="3.40.50.720">
    <property type="entry name" value="NAD(P)-binding Rossmann-like Domain"/>
    <property type="match status" value="1"/>
</dbReference>
<dbReference type="PRINTS" id="PR00081">
    <property type="entry name" value="GDHRDH"/>
</dbReference>
<keyword evidence="4" id="KW-1185">Reference proteome</keyword>
<dbReference type="PRINTS" id="PR00080">
    <property type="entry name" value="SDRFAMILY"/>
</dbReference>
<dbReference type="RefSeq" id="WP_183314710.1">
    <property type="nucleotide sequence ID" value="NZ_JACHXQ010000009.1"/>
</dbReference>
<dbReference type="InterPro" id="IPR036291">
    <property type="entry name" value="NAD(P)-bd_dom_sf"/>
</dbReference>